<protein>
    <submittedName>
        <fullName evidence="1">Glycosyltransferase family 25 protein</fullName>
    </submittedName>
</protein>
<keyword evidence="2" id="KW-1185">Reference proteome</keyword>
<evidence type="ECO:0000313" key="2">
    <source>
        <dbReference type="Proteomes" id="UP000799776"/>
    </source>
</evidence>
<dbReference type="OrthoDB" id="47375at2759"/>
<proteinExistence type="predicted"/>
<comment type="caution">
    <text evidence="1">The sequence shown here is derived from an EMBL/GenBank/DDBJ whole genome shotgun (WGS) entry which is preliminary data.</text>
</comment>
<feature type="non-terminal residue" evidence="1">
    <location>
        <position position="1"/>
    </location>
</feature>
<name>A0A9P4HRR2_9PEZI</name>
<dbReference type="AlphaFoldDB" id="A0A9P4HRR2"/>
<evidence type="ECO:0000313" key="1">
    <source>
        <dbReference type="EMBL" id="KAF2085226.1"/>
    </source>
</evidence>
<accession>A0A9P4HRR2</accession>
<reference evidence="1" key="1">
    <citation type="journal article" date="2020" name="Stud. Mycol.">
        <title>101 Dothideomycetes genomes: a test case for predicting lifestyles and emergence of pathogens.</title>
        <authorList>
            <person name="Haridas S."/>
            <person name="Albert R."/>
            <person name="Binder M."/>
            <person name="Bloem J."/>
            <person name="Labutti K."/>
            <person name="Salamov A."/>
            <person name="Andreopoulos B."/>
            <person name="Baker S."/>
            <person name="Barry K."/>
            <person name="Bills G."/>
            <person name="Bluhm B."/>
            <person name="Cannon C."/>
            <person name="Castanera R."/>
            <person name="Culley D."/>
            <person name="Daum C."/>
            <person name="Ezra D."/>
            <person name="Gonzalez J."/>
            <person name="Henrissat B."/>
            <person name="Kuo A."/>
            <person name="Liang C."/>
            <person name="Lipzen A."/>
            <person name="Lutzoni F."/>
            <person name="Magnuson J."/>
            <person name="Mondo S."/>
            <person name="Nolan M."/>
            <person name="Ohm R."/>
            <person name="Pangilinan J."/>
            <person name="Park H.-J."/>
            <person name="Ramirez L."/>
            <person name="Alfaro M."/>
            <person name="Sun H."/>
            <person name="Tritt A."/>
            <person name="Yoshinaga Y."/>
            <person name="Zwiers L.-H."/>
            <person name="Turgeon B."/>
            <person name="Goodwin S."/>
            <person name="Spatafora J."/>
            <person name="Crous P."/>
            <person name="Grigoriev I."/>
        </authorList>
    </citation>
    <scope>NUCLEOTIDE SEQUENCE</scope>
    <source>
        <strain evidence="1">CBS 121410</strain>
    </source>
</reference>
<sequence length="329" mass="37525">SNATLGFGHVYVLSKEDSPRREGLIQAANVTDIEIDIPSQPRWTWEDEQNFRLEENSTIRRGSLLAWLGHLNTLRAFLDSGAETALILEDDVDWDIRLRSLQIPLVATAIRALFPHAKPSYYYGDPSSWDLLYMGHCGDYFHGMDIGFDRGHVVPEDLTKTPHMAYHDPSLPALDDLHPWTKSLLQNLNVSDHTRLVHRSRFPLCTFAYAVTRASAKRLLEELAPREQDREGDHAYDITILRACISDGLRCWTVNPELFHHVPGQSMIAGVDGDVNIPPVDESGWDQAVMRRETSNIDCGFWDSSFRFETEERLEWLRREVGVNGRCAK</sequence>
<organism evidence="1 2">
    <name type="scientific">Saccharata proteae CBS 121410</name>
    <dbReference type="NCBI Taxonomy" id="1314787"/>
    <lineage>
        <taxon>Eukaryota</taxon>
        <taxon>Fungi</taxon>
        <taxon>Dikarya</taxon>
        <taxon>Ascomycota</taxon>
        <taxon>Pezizomycotina</taxon>
        <taxon>Dothideomycetes</taxon>
        <taxon>Dothideomycetes incertae sedis</taxon>
        <taxon>Botryosphaeriales</taxon>
        <taxon>Saccharataceae</taxon>
        <taxon>Saccharata</taxon>
    </lineage>
</organism>
<dbReference type="Proteomes" id="UP000799776">
    <property type="component" value="Unassembled WGS sequence"/>
</dbReference>
<feature type="non-terminal residue" evidence="1">
    <location>
        <position position="329"/>
    </location>
</feature>
<gene>
    <name evidence="1" type="ORF">K490DRAFT_17470</name>
</gene>
<dbReference type="EMBL" id="ML978732">
    <property type="protein sequence ID" value="KAF2085226.1"/>
    <property type="molecule type" value="Genomic_DNA"/>
</dbReference>